<organism evidence="9 10">
    <name type="scientific">Nesterenkonia natronophila</name>
    <dbReference type="NCBI Taxonomy" id="2174932"/>
    <lineage>
        <taxon>Bacteria</taxon>
        <taxon>Bacillati</taxon>
        <taxon>Actinomycetota</taxon>
        <taxon>Actinomycetes</taxon>
        <taxon>Micrococcales</taxon>
        <taxon>Micrococcaceae</taxon>
        <taxon>Nesterenkonia</taxon>
    </lineage>
</organism>
<dbReference type="PANTHER" id="PTHR10192">
    <property type="entry name" value="MOLYBDOPTERIN BIOSYNTHESIS PROTEIN"/>
    <property type="match status" value="1"/>
</dbReference>
<dbReference type="InterPro" id="IPR036135">
    <property type="entry name" value="MoeA_linker/N_sf"/>
</dbReference>
<dbReference type="GO" id="GO:0006777">
    <property type="term" value="P:Mo-molybdopterin cofactor biosynthetic process"/>
    <property type="evidence" value="ECO:0007669"/>
    <property type="project" value="UniProtKB-UniRule"/>
</dbReference>
<evidence type="ECO:0000256" key="4">
    <source>
        <dbReference type="ARBA" id="ARBA00022505"/>
    </source>
</evidence>
<dbReference type="InterPro" id="IPR005110">
    <property type="entry name" value="MoeA_linker/N"/>
</dbReference>
<dbReference type="Gene3D" id="3.40.980.10">
    <property type="entry name" value="MoaB/Mog-like domain"/>
    <property type="match status" value="1"/>
</dbReference>
<comment type="caution">
    <text evidence="9">The sequence shown here is derived from an EMBL/GenBank/DDBJ whole genome shotgun (WGS) entry which is preliminary data.</text>
</comment>
<accession>A0A3A4F1D1</accession>
<dbReference type="Gene3D" id="2.40.340.10">
    <property type="entry name" value="MoeA, C-terminal, domain IV"/>
    <property type="match status" value="1"/>
</dbReference>
<comment type="cofactor">
    <cofactor evidence="7">
        <name>Mg(2+)</name>
        <dbReference type="ChEBI" id="CHEBI:18420"/>
    </cofactor>
</comment>
<dbReference type="Gene3D" id="2.170.190.11">
    <property type="entry name" value="Molybdopterin biosynthesis moea protein, domain 3"/>
    <property type="match status" value="1"/>
</dbReference>
<dbReference type="GO" id="GO:0061599">
    <property type="term" value="F:molybdopterin molybdotransferase activity"/>
    <property type="evidence" value="ECO:0007669"/>
    <property type="project" value="UniProtKB-UniRule"/>
</dbReference>
<dbReference type="GO" id="GO:0005829">
    <property type="term" value="C:cytosol"/>
    <property type="evidence" value="ECO:0007669"/>
    <property type="project" value="TreeGrafter"/>
</dbReference>
<dbReference type="PANTHER" id="PTHR10192:SF5">
    <property type="entry name" value="GEPHYRIN"/>
    <property type="match status" value="1"/>
</dbReference>
<keyword evidence="7 9" id="KW-0808">Transferase</keyword>
<dbReference type="InterPro" id="IPR036425">
    <property type="entry name" value="MoaB/Mog-like_dom_sf"/>
</dbReference>
<evidence type="ECO:0000256" key="3">
    <source>
        <dbReference type="ARBA" id="ARBA00010763"/>
    </source>
</evidence>
<evidence type="ECO:0000256" key="1">
    <source>
        <dbReference type="ARBA" id="ARBA00002901"/>
    </source>
</evidence>
<evidence type="ECO:0000256" key="5">
    <source>
        <dbReference type="ARBA" id="ARBA00023150"/>
    </source>
</evidence>
<dbReference type="GO" id="GO:0046872">
    <property type="term" value="F:metal ion binding"/>
    <property type="evidence" value="ECO:0007669"/>
    <property type="project" value="UniProtKB-UniRule"/>
</dbReference>
<comment type="catalytic activity">
    <reaction evidence="6">
        <text>adenylyl-molybdopterin + molybdate = Mo-molybdopterin + AMP + H(+)</text>
        <dbReference type="Rhea" id="RHEA:35047"/>
        <dbReference type="ChEBI" id="CHEBI:15378"/>
        <dbReference type="ChEBI" id="CHEBI:36264"/>
        <dbReference type="ChEBI" id="CHEBI:62727"/>
        <dbReference type="ChEBI" id="CHEBI:71302"/>
        <dbReference type="ChEBI" id="CHEBI:456215"/>
        <dbReference type="EC" id="2.10.1.1"/>
    </reaction>
</comment>
<dbReference type="InterPro" id="IPR005111">
    <property type="entry name" value="MoeA_C_domain_IV"/>
</dbReference>
<evidence type="ECO:0000313" key="9">
    <source>
        <dbReference type="EMBL" id="RJN31646.1"/>
    </source>
</evidence>
<dbReference type="OrthoDB" id="3196725at2"/>
<evidence type="ECO:0000259" key="8">
    <source>
        <dbReference type="SMART" id="SM00852"/>
    </source>
</evidence>
<dbReference type="SMART" id="SM00852">
    <property type="entry name" value="MoCF_biosynth"/>
    <property type="match status" value="1"/>
</dbReference>
<dbReference type="SUPFAM" id="SSF63882">
    <property type="entry name" value="MoeA N-terminal region -like"/>
    <property type="match status" value="1"/>
</dbReference>
<dbReference type="RefSeq" id="WP_119902433.1">
    <property type="nucleotide sequence ID" value="NZ_QYZP01000002.1"/>
</dbReference>
<dbReference type="Gene3D" id="3.90.105.10">
    <property type="entry name" value="Molybdopterin biosynthesis moea protein, domain 2"/>
    <property type="match status" value="1"/>
</dbReference>
<comment type="similarity">
    <text evidence="3 7">Belongs to the MoeA family.</text>
</comment>
<proteinExistence type="inferred from homology"/>
<name>A0A3A4F1D1_9MICC</name>
<reference evidence="9 10" key="1">
    <citation type="submission" date="2018-09" db="EMBL/GenBank/DDBJ databases">
        <title>Nesterenkonia natronophila sp. nov., an alkaliphilic actinobacteriume isolated from a soda lake, and emended description of the genus Nesterenkonia.</title>
        <authorList>
            <person name="Menes R.J."/>
            <person name="Iriarte A."/>
        </authorList>
    </citation>
    <scope>NUCLEOTIDE SEQUENCE [LARGE SCALE GENOMIC DNA]</scope>
    <source>
        <strain evidence="9 10">M8</strain>
    </source>
</reference>
<dbReference type="Pfam" id="PF03454">
    <property type="entry name" value="MoeA_C"/>
    <property type="match status" value="1"/>
</dbReference>
<evidence type="ECO:0000256" key="6">
    <source>
        <dbReference type="ARBA" id="ARBA00047317"/>
    </source>
</evidence>
<dbReference type="EC" id="2.10.1.1" evidence="7"/>
<keyword evidence="5 7" id="KW-0501">Molybdenum cofactor biosynthesis</keyword>
<keyword evidence="7" id="KW-0479">Metal-binding</keyword>
<dbReference type="AlphaFoldDB" id="A0A3A4F1D1"/>
<dbReference type="Pfam" id="PF00994">
    <property type="entry name" value="MoCF_biosynth"/>
    <property type="match status" value="1"/>
</dbReference>
<keyword evidence="10" id="KW-1185">Reference proteome</keyword>
<gene>
    <name evidence="9" type="ORF">D3250_05755</name>
</gene>
<dbReference type="Pfam" id="PF03453">
    <property type="entry name" value="MoeA_N"/>
    <property type="match status" value="1"/>
</dbReference>
<keyword evidence="4 7" id="KW-0500">Molybdenum</keyword>
<protein>
    <recommendedName>
        <fullName evidence="7">Molybdopterin molybdenumtransferase</fullName>
        <ecNumber evidence="7">2.10.1.1</ecNumber>
    </recommendedName>
</protein>
<evidence type="ECO:0000313" key="10">
    <source>
        <dbReference type="Proteomes" id="UP000266615"/>
    </source>
</evidence>
<keyword evidence="7" id="KW-0460">Magnesium</keyword>
<dbReference type="CDD" id="cd00887">
    <property type="entry name" value="MoeA"/>
    <property type="match status" value="1"/>
</dbReference>
<dbReference type="EMBL" id="QYZP01000002">
    <property type="protein sequence ID" value="RJN31646.1"/>
    <property type="molecule type" value="Genomic_DNA"/>
</dbReference>
<dbReference type="InterPro" id="IPR001453">
    <property type="entry name" value="MoaB/Mog_dom"/>
</dbReference>
<feature type="domain" description="MoaB/Mog" evidence="8">
    <location>
        <begin position="183"/>
        <end position="318"/>
    </location>
</feature>
<evidence type="ECO:0000256" key="2">
    <source>
        <dbReference type="ARBA" id="ARBA00005046"/>
    </source>
</evidence>
<evidence type="ECO:0000256" key="7">
    <source>
        <dbReference type="RuleBase" id="RU365090"/>
    </source>
</evidence>
<dbReference type="InterPro" id="IPR036688">
    <property type="entry name" value="MoeA_C_domain_IV_sf"/>
</dbReference>
<dbReference type="SUPFAM" id="SSF53218">
    <property type="entry name" value="Molybdenum cofactor biosynthesis proteins"/>
    <property type="match status" value="1"/>
</dbReference>
<dbReference type="InterPro" id="IPR038987">
    <property type="entry name" value="MoeA-like"/>
</dbReference>
<dbReference type="UniPathway" id="UPA00344"/>
<dbReference type="Proteomes" id="UP000266615">
    <property type="component" value="Unassembled WGS sequence"/>
</dbReference>
<comment type="function">
    <text evidence="1 7">Catalyzes the insertion of molybdate into adenylated molybdopterin with the concomitant release of AMP.</text>
</comment>
<sequence length="417" mass="42764">MVNSPSPFAEARRIAGSAEALPPVRRSLAASIGCVLSEPITAQLNIPHAASSAMDGWAVTPADHPQWRLRSNGAQRPGVVLKPLAAGEAVEVVTGSPVPAGTYSVLRTEHGHIEHSAVHGQQLRADPGTPDLEQGRNIRPEACEAQAGQLLCEPSQVLTPARAATAAVAGYDRLAVTPPPRVRLVLTGGEVITSGVPAPGQVRDVFGLALPAMVSAMGAEIEDVRRTDDDAAALIELIDSAPAEVIITTGGTAGSPADVLRPALTHLGAEILIDSVSMRPGHPALLARQGSTFVLGLPGNPLAGFAALAVLGDPLIRALRGVTPAVNSRTVMAGSALQGPRAGVRLLPAQIREETVEPLPHTNAHMMRGLADAEVFAVVPAGGLAPGEAVECLEVPGVSNLAVGWPRSSEDHSSGVS</sequence>
<comment type="pathway">
    <text evidence="2 7">Cofactor biosynthesis; molybdopterin biosynthesis.</text>
</comment>